<accession>A0A6N7VT38</accession>
<proteinExistence type="predicted"/>
<feature type="transmembrane region" description="Helical" evidence="1">
    <location>
        <begin position="30"/>
        <end position="50"/>
    </location>
</feature>
<keyword evidence="1" id="KW-0472">Membrane</keyword>
<feature type="transmembrane region" description="Helical" evidence="1">
    <location>
        <begin position="7"/>
        <end position="24"/>
    </location>
</feature>
<evidence type="ECO:0000313" key="3">
    <source>
        <dbReference type="EMBL" id="MSS84947.1"/>
    </source>
</evidence>
<dbReference type="PANTHER" id="PTHR42903:SF1">
    <property type="entry name" value="INNER MEMBRANE PROTEIN YCCF"/>
    <property type="match status" value="1"/>
</dbReference>
<dbReference type="Pfam" id="PF03733">
    <property type="entry name" value="YccF"/>
    <property type="match status" value="2"/>
</dbReference>
<dbReference type="Proteomes" id="UP000470875">
    <property type="component" value="Unassembled WGS sequence"/>
</dbReference>
<dbReference type="AlphaFoldDB" id="A0A6N7VT38"/>
<comment type="caution">
    <text evidence="3">The sequence shown here is derived from an EMBL/GenBank/DDBJ whole genome shotgun (WGS) entry which is preliminary data.</text>
</comment>
<dbReference type="PROSITE" id="PS51257">
    <property type="entry name" value="PROKAR_LIPOPROTEIN"/>
    <property type="match status" value="1"/>
</dbReference>
<dbReference type="NCBIfam" id="NF008740">
    <property type="entry name" value="PRK11770.1-2"/>
    <property type="match status" value="1"/>
</dbReference>
<keyword evidence="1" id="KW-1133">Transmembrane helix</keyword>
<dbReference type="InterPro" id="IPR031308">
    <property type="entry name" value="UCP028777"/>
</dbReference>
<feature type="domain" description="Inner membrane component" evidence="2">
    <location>
        <begin position="4"/>
        <end position="54"/>
    </location>
</feature>
<name>A0A6N7VT38_9ACTO</name>
<feature type="transmembrane region" description="Helical" evidence="1">
    <location>
        <begin position="71"/>
        <end position="100"/>
    </location>
</feature>
<evidence type="ECO:0000256" key="1">
    <source>
        <dbReference type="SAM" id="Phobius"/>
    </source>
</evidence>
<reference evidence="3 4" key="1">
    <citation type="submission" date="2019-08" db="EMBL/GenBank/DDBJ databases">
        <title>In-depth cultivation of the pig gut microbiome towards novel bacterial diversity and tailored functional studies.</title>
        <authorList>
            <person name="Wylensek D."/>
            <person name="Hitch T.C.A."/>
            <person name="Clavel T."/>
        </authorList>
    </citation>
    <scope>NUCLEOTIDE SEQUENCE [LARGE SCALE GENOMIC DNA]</scope>
    <source>
        <strain evidence="3 4">WB03_NA08</strain>
    </source>
</reference>
<dbReference type="EMBL" id="VULO01000011">
    <property type="protein sequence ID" value="MSS84947.1"/>
    <property type="molecule type" value="Genomic_DNA"/>
</dbReference>
<sequence length="127" mass="13851">MRTIVNIIWVILGGFWLFLGYVLAGVLACIFIITIPVGVAAFRMAAYVLWPFGRTVVRQPGAGAGSSLMNAIWFIIAGWWLCVVHFITAIAQAITIVGILDAIVNIKMIPVTAFPFGKMIVDTRNTP</sequence>
<protein>
    <submittedName>
        <fullName evidence="3">YccF domain-containing protein</fullName>
    </submittedName>
</protein>
<feature type="domain" description="Inner membrane component" evidence="2">
    <location>
        <begin position="68"/>
        <end position="118"/>
    </location>
</feature>
<evidence type="ECO:0000259" key="2">
    <source>
        <dbReference type="Pfam" id="PF03733"/>
    </source>
</evidence>
<gene>
    <name evidence="3" type="ORF">FYJ24_09260</name>
</gene>
<dbReference type="GO" id="GO:0005886">
    <property type="term" value="C:plasma membrane"/>
    <property type="evidence" value="ECO:0007669"/>
    <property type="project" value="TreeGrafter"/>
</dbReference>
<evidence type="ECO:0000313" key="4">
    <source>
        <dbReference type="Proteomes" id="UP000470875"/>
    </source>
</evidence>
<dbReference type="PANTHER" id="PTHR42903">
    <property type="entry name" value="INNER MEMBRANE PROTEIN YCCF"/>
    <property type="match status" value="1"/>
</dbReference>
<keyword evidence="4" id="KW-1185">Reference proteome</keyword>
<dbReference type="InterPro" id="IPR052937">
    <property type="entry name" value="Inner_membrane_protein"/>
</dbReference>
<organism evidence="3 4">
    <name type="scientific">Scrofimicrobium canadense</name>
    <dbReference type="NCBI Taxonomy" id="2652290"/>
    <lineage>
        <taxon>Bacteria</taxon>
        <taxon>Bacillati</taxon>
        <taxon>Actinomycetota</taxon>
        <taxon>Actinomycetes</taxon>
        <taxon>Actinomycetales</taxon>
        <taxon>Actinomycetaceae</taxon>
        <taxon>Scrofimicrobium</taxon>
    </lineage>
</organism>
<dbReference type="RefSeq" id="WP_154545762.1">
    <property type="nucleotide sequence ID" value="NZ_VULO01000011.1"/>
</dbReference>
<dbReference type="PIRSF" id="PIRSF028777">
    <property type="entry name" value="UCP028777"/>
    <property type="match status" value="1"/>
</dbReference>
<keyword evidence="1" id="KW-0812">Transmembrane</keyword>
<dbReference type="InterPro" id="IPR005185">
    <property type="entry name" value="YccF"/>
</dbReference>